<protein>
    <submittedName>
        <fullName evidence="2">Uncharacterized protein</fullName>
    </submittedName>
</protein>
<sequence length="59" mass="6363">MGFLCGYCNQPSVRLGKPSLVLALTVIILGLTAPLIIDKLIKPASTQTIDYNSREVSQT</sequence>
<dbReference type="Proteomes" id="UP000653692">
    <property type="component" value="Unassembled WGS sequence"/>
</dbReference>
<feature type="transmembrane region" description="Helical" evidence="1">
    <location>
        <begin position="20"/>
        <end position="37"/>
    </location>
</feature>
<accession>A0A832ZEQ0</accession>
<proteinExistence type="predicted"/>
<evidence type="ECO:0000313" key="3">
    <source>
        <dbReference type="Proteomes" id="UP000653692"/>
    </source>
</evidence>
<organism evidence="2 3">
    <name type="scientific">Thermococcus paralvinellae</name>
    <dbReference type="NCBI Taxonomy" id="582419"/>
    <lineage>
        <taxon>Archaea</taxon>
        <taxon>Methanobacteriati</taxon>
        <taxon>Methanobacteriota</taxon>
        <taxon>Thermococci</taxon>
        <taxon>Thermococcales</taxon>
        <taxon>Thermococcaceae</taxon>
        <taxon>Thermococcus</taxon>
    </lineage>
</organism>
<keyword evidence="1" id="KW-0472">Membrane</keyword>
<evidence type="ECO:0000256" key="1">
    <source>
        <dbReference type="SAM" id="Phobius"/>
    </source>
</evidence>
<dbReference type="AlphaFoldDB" id="A0A832ZEQ0"/>
<keyword evidence="1" id="KW-0812">Transmembrane</keyword>
<dbReference type="EMBL" id="DQUR01000095">
    <property type="protein sequence ID" value="HIP88873.1"/>
    <property type="molecule type" value="Genomic_DNA"/>
</dbReference>
<keyword evidence="1" id="KW-1133">Transmembrane helix</keyword>
<gene>
    <name evidence="2" type="ORF">EYH24_02710</name>
</gene>
<name>A0A832ZEQ0_9EURY</name>
<reference evidence="2" key="1">
    <citation type="journal article" date="2020" name="ISME J.">
        <title>Gammaproteobacteria mediating utilization of methyl-, sulfur- and petroleum organic compounds in deep ocean hydrothermal plumes.</title>
        <authorList>
            <person name="Zhou Z."/>
            <person name="Liu Y."/>
            <person name="Pan J."/>
            <person name="Cron B.R."/>
            <person name="Toner B.M."/>
            <person name="Anantharaman K."/>
            <person name="Breier J.A."/>
            <person name="Dick G.J."/>
            <person name="Li M."/>
        </authorList>
    </citation>
    <scope>NUCLEOTIDE SEQUENCE</scope>
    <source>
        <strain evidence="2">SZUA-1476</strain>
    </source>
</reference>
<comment type="caution">
    <text evidence="2">The sequence shown here is derived from an EMBL/GenBank/DDBJ whole genome shotgun (WGS) entry which is preliminary data.</text>
</comment>
<evidence type="ECO:0000313" key="2">
    <source>
        <dbReference type="EMBL" id="HIP88873.1"/>
    </source>
</evidence>